<accession>A0A3G4ZPS8</accession>
<protein>
    <submittedName>
        <fullName evidence="1">Uncharacterized protein</fullName>
    </submittedName>
</protein>
<reference evidence="1" key="1">
    <citation type="submission" date="2018-10" db="EMBL/GenBank/DDBJ databases">
        <title>Hidden diversity of soil giant viruses.</title>
        <authorList>
            <person name="Schulz F."/>
            <person name="Alteio L."/>
            <person name="Goudeau D."/>
            <person name="Ryan E.M."/>
            <person name="Malmstrom R.R."/>
            <person name="Blanchard J."/>
            <person name="Woyke T."/>
        </authorList>
    </citation>
    <scope>NUCLEOTIDE SEQUENCE</scope>
    <source>
        <strain evidence="1">BAV1</strain>
    </source>
</reference>
<name>A0A3G4ZPS8_9VIRU</name>
<organism evidence="1">
    <name type="scientific">Barrevirus sp</name>
    <dbReference type="NCBI Taxonomy" id="2487763"/>
    <lineage>
        <taxon>Viruses</taxon>
        <taxon>Varidnaviria</taxon>
        <taxon>Bamfordvirae</taxon>
        <taxon>Nucleocytoviricota</taxon>
        <taxon>Megaviricetes</taxon>
        <taxon>Imitervirales</taxon>
        <taxon>Mimiviridae</taxon>
        <taxon>Klosneuvirinae</taxon>
    </lineage>
</organism>
<sequence length="286" mass="33369">MDNLNNLVNITDGPIEDRVIEKPLFNNHNSSRKLTKLSDPVVTYNDGMHWKAIDLKVMSMYPVIHDTYFEDNKPLSIYVCPFSLFGCTYFDTFVPIDKEYNSNLVLVKKDDRTKMLIPILGKVFNLEGQGPKEEQGPVDDDIYVNKRETITVTDTFIRKGEVKVMTLRNAISLYPDILFLDTQIMNIKKVSELGMENLVNNPITTTTNKYQPYQIIYIIEYHSKKQGGLKYTIIIPKINTFDIVKNKFWLYFNKMIDKIRDKGGHIYMCYWFAFNKSYSGFKIIDI</sequence>
<dbReference type="EMBL" id="MK072000">
    <property type="protein sequence ID" value="AYV76912.1"/>
    <property type="molecule type" value="Genomic_DNA"/>
</dbReference>
<evidence type="ECO:0000313" key="1">
    <source>
        <dbReference type="EMBL" id="AYV76912.1"/>
    </source>
</evidence>
<proteinExistence type="predicted"/>
<gene>
    <name evidence="1" type="ORF">Barrevirus3_32</name>
</gene>